<feature type="region of interest" description="Disordered" evidence="1">
    <location>
        <begin position="1"/>
        <end position="23"/>
    </location>
</feature>
<feature type="region of interest" description="Disordered" evidence="1">
    <location>
        <begin position="368"/>
        <end position="390"/>
    </location>
</feature>
<feature type="compositionally biased region" description="Low complexity" evidence="1">
    <location>
        <begin position="377"/>
        <end position="390"/>
    </location>
</feature>
<comment type="caution">
    <text evidence="2">The sequence shown here is derived from an EMBL/GenBank/DDBJ whole genome shotgun (WGS) entry which is preliminary data.</text>
</comment>
<dbReference type="AlphaFoldDB" id="K0S0A2"/>
<dbReference type="Proteomes" id="UP000266841">
    <property type="component" value="Unassembled WGS sequence"/>
</dbReference>
<evidence type="ECO:0000313" key="2">
    <source>
        <dbReference type="EMBL" id="EJK58129.1"/>
    </source>
</evidence>
<name>K0S0A2_THAOC</name>
<dbReference type="OrthoDB" id="45491at2759"/>
<dbReference type="EMBL" id="AGNL01026126">
    <property type="protein sequence ID" value="EJK58129.1"/>
    <property type="molecule type" value="Genomic_DNA"/>
</dbReference>
<evidence type="ECO:0000313" key="3">
    <source>
        <dbReference type="Proteomes" id="UP000266841"/>
    </source>
</evidence>
<evidence type="ECO:0000256" key="1">
    <source>
        <dbReference type="SAM" id="MobiDB-lite"/>
    </source>
</evidence>
<organism evidence="2 3">
    <name type="scientific">Thalassiosira oceanica</name>
    <name type="common">Marine diatom</name>
    <dbReference type="NCBI Taxonomy" id="159749"/>
    <lineage>
        <taxon>Eukaryota</taxon>
        <taxon>Sar</taxon>
        <taxon>Stramenopiles</taxon>
        <taxon>Ochrophyta</taxon>
        <taxon>Bacillariophyta</taxon>
        <taxon>Coscinodiscophyceae</taxon>
        <taxon>Thalassiosirophycidae</taxon>
        <taxon>Thalassiosirales</taxon>
        <taxon>Thalassiosiraceae</taxon>
        <taxon>Thalassiosira</taxon>
    </lineage>
</organism>
<gene>
    <name evidence="2" type="ORF">THAOC_21771</name>
</gene>
<feature type="region of interest" description="Disordered" evidence="1">
    <location>
        <begin position="410"/>
        <end position="437"/>
    </location>
</feature>
<proteinExistence type="predicted"/>
<reference evidence="2 3" key="1">
    <citation type="journal article" date="2012" name="Genome Biol.">
        <title>Genome and low-iron response of an oceanic diatom adapted to chronic iron limitation.</title>
        <authorList>
            <person name="Lommer M."/>
            <person name="Specht M."/>
            <person name="Roy A.S."/>
            <person name="Kraemer L."/>
            <person name="Andreson R."/>
            <person name="Gutowska M.A."/>
            <person name="Wolf J."/>
            <person name="Bergner S.V."/>
            <person name="Schilhabel M.B."/>
            <person name="Klostermeier U.C."/>
            <person name="Beiko R.G."/>
            <person name="Rosenstiel P."/>
            <person name="Hippler M."/>
            <person name="Laroche J."/>
        </authorList>
    </citation>
    <scope>NUCLEOTIDE SEQUENCE [LARGE SCALE GENOMIC DNA]</scope>
    <source>
        <strain evidence="2 3">CCMP1005</strain>
    </source>
</reference>
<accession>K0S0A2</accession>
<keyword evidence="3" id="KW-1185">Reference proteome</keyword>
<protein>
    <submittedName>
        <fullName evidence="2">Uncharacterized protein</fullName>
    </submittedName>
</protein>
<sequence length="495" mass="54195">MPPTTLISKAASLPHSEHRESECSKKLVNVTGKSTRQPDAARNLPWLTPLLEVTVINVSGIYVKNNKKKRSLLRRPSFTRNSLAGINTHHLKIESDELNEVNTQLTADSDDVATSVVASFDGGRFNETLTHVNSLPLSPSNATSKPVGQVAHWARASTHTFQCAFIRENSSTSATTGHTKYEPQTMPIVISLARSGMLYKLGDADLLLSGDENGECCIPVIPIGKAPRKKSKVSLMQLKGESVKCGIDHSAKLNVHVHVSEPLGETLELSPKMAVTMLINRDCQLKKDEKTSRATALGELAPDDDSNISSLFGSELDRFASDAGGDKDFDIELTNELEGEGSITAASNTSSAYLSFDDDHYYPAKSGAAISSDRSHSTATTHSSSYHSTLSDLTDHSSWLSRQFKHITLSSQPKDTSKQRHPFNSQPNSDLDESTLHSKSTVYTTRDVKNWRQRLVCGLPLKCNDYFADDDYNAVFSPLDEHDGESIFTDESLVD</sequence>